<evidence type="ECO:0000256" key="8">
    <source>
        <dbReference type="ARBA" id="ARBA00023136"/>
    </source>
</evidence>
<dbReference type="EC" id="3.1.3.7" evidence="9"/>
<feature type="binding site" evidence="9">
    <location>
        <position position="89"/>
    </location>
    <ligand>
        <name>Mg(2+)</name>
        <dbReference type="ChEBI" id="CHEBI:18420"/>
        <label>2</label>
    </ligand>
</feature>
<evidence type="ECO:0000313" key="12">
    <source>
        <dbReference type="Proteomes" id="UP000321907"/>
    </source>
</evidence>
<comment type="similarity">
    <text evidence="2 9">Belongs to the inositol monophosphatase superfamily. CysQ family.</text>
</comment>
<dbReference type="Gene3D" id="3.40.190.80">
    <property type="match status" value="1"/>
</dbReference>
<feature type="binding site" evidence="9">
    <location>
        <position position="92"/>
    </location>
    <ligand>
        <name>Mg(2+)</name>
        <dbReference type="ChEBI" id="CHEBI:18420"/>
        <label>2</label>
    </ligand>
</feature>
<dbReference type="GO" id="GO:0000103">
    <property type="term" value="P:sulfate assimilation"/>
    <property type="evidence" value="ECO:0007669"/>
    <property type="project" value="TreeGrafter"/>
</dbReference>
<gene>
    <name evidence="9 11" type="primary">cysQ</name>
    <name evidence="11" type="ORF">FUA23_13300</name>
</gene>
<name>A0A5C7FQV5_9BACT</name>
<keyword evidence="12" id="KW-1185">Reference proteome</keyword>
<keyword evidence="3 9" id="KW-1003">Cell membrane</keyword>
<comment type="subcellular location">
    <subcellularLocation>
        <location evidence="9">Cell membrane</location>
        <topology evidence="9">Peripheral membrane protein</topology>
        <orientation evidence="9">Cytoplasmic side</orientation>
    </subcellularLocation>
</comment>
<feature type="binding site" evidence="10">
    <location>
        <position position="69"/>
    </location>
    <ligand>
        <name>Mg(2+)</name>
        <dbReference type="ChEBI" id="CHEBI:18420"/>
        <label>1</label>
        <note>catalytic</note>
    </ligand>
</feature>
<protein>
    <recommendedName>
        <fullName evidence="9">3'(2'),5'-bisphosphate nucleotidase CysQ</fullName>
        <ecNumber evidence="9">3.1.3.7</ecNumber>
    </recommendedName>
    <alternativeName>
        <fullName evidence="9">3'(2'),5-bisphosphonucleoside 3'(2')-phosphohydrolase</fullName>
    </alternativeName>
    <alternativeName>
        <fullName evidence="9">3'-phosphoadenosine 5'-phosphate phosphatase</fullName>
        <shortName evidence="9">PAP phosphatase</shortName>
    </alternativeName>
</protein>
<evidence type="ECO:0000256" key="2">
    <source>
        <dbReference type="ARBA" id="ARBA00005289"/>
    </source>
</evidence>
<evidence type="ECO:0000256" key="5">
    <source>
        <dbReference type="ARBA" id="ARBA00022723"/>
    </source>
</evidence>
<dbReference type="GO" id="GO:0050427">
    <property type="term" value="P:3'-phosphoadenosine 5'-phosphosulfate metabolic process"/>
    <property type="evidence" value="ECO:0007669"/>
    <property type="project" value="TreeGrafter"/>
</dbReference>
<feature type="binding site" evidence="9">
    <location>
        <position position="218"/>
    </location>
    <ligand>
        <name>Mg(2+)</name>
        <dbReference type="ChEBI" id="CHEBI:18420"/>
        <label>2</label>
    </ligand>
</feature>
<keyword evidence="7 9" id="KW-0460">Magnesium</keyword>
<keyword evidence="8 9" id="KW-0472">Membrane</keyword>
<dbReference type="InterPro" id="IPR000760">
    <property type="entry name" value="Inositol_monophosphatase-like"/>
</dbReference>
<comment type="catalytic activity">
    <reaction evidence="1 9">
        <text>adenosine 3',5'-bisphosphate + H2O = AMP + phosphate</text>
        <dbReference type="Rhea" id="RHEA:10040"/>
        <dbReference type="ChEBI" id="CHEBI:15377"/>
        <dbReference type="ChEBI" id="CHEBI:43474"/>
        <dbReference type="ChEBI" id="CHEBI:58343"/>
        <dbReference type="ChEBI" id="CHEBI:456215"/>
        <dbReference type="EC" id="3.1.3.7"/>
    </reaction>
</comment>
<dbReference type="Proteomes" id="UP000321907">
    <property type="component" value="Unassembled WGS sequence"/>
</dbReference>
<dbReference type="InterPro" id="IPR050725">
    <property type="entry name" value="CysQ/Inositol_MonoPase"/>
</dbReference>
<dbReference type="PRINTS" id="PR00377">
    <property type="entry name" value="IMPHPHTASES"/>
</dbReference>
<evidence type="ECO:0000313" key="11">
    <source>
        <dbReference type="EMBL" id="TXF88819.1"/>
    </source>
</evidence>
<dbReference type="InterPro" id="IPR020583">
    <property type="entry name" value="Inositol_monoP_metal-BS"/>
</dbReference>
<dbReference type="Gene3D" id="3.30.540.10">
    <property type="entry name" value="Fructose-1,6-Bisphosphatase, subunit A, domain 1"/>
    <property type="match status" value="1"/>
</dbReference>
<dbReference type="CDD" id="cd01638">
    <property type="entry name" value="CysQ"/>
    <property type="match status" value="1"/>
</dbReference>
<dbReference type="PANTHER" id="PTHR43028">
    <property type="entry name" value="3'(2'),5'-BISPHOSPHATE NUCLEOTIDASE 1"/>
    <property type="match status" value="1"/>
</dbReference>
<dbReference type="InterPro" id="IPR006240">
    <property type="entry name" value="CysQ"/>
</dbReference>
<evidence type="ECO:0000256" key="3">
    <source>
        <dbReference type="ARBA" id="ARBA00022475"/>
    </source>
</evidence>
<feature type="binding site" evidence="10">
    <location>
        <position position="89"/>
    </location>
    <ligand>
        <name>Mg(2+)</name>
        <dbReference type="ChEBI" id="CHEBI:18420"/>
        <label>1</label>
        <note>catalytic</note>
    </ligand>
</feature>
<evidence type="ECO:0000256" key="7">
    <source>
        <dbReference type="ARBA" id="ARBA00022842"/>
    </source>
</evidence>
<feature type="binding site" evidence="9">
    <location>
        <position position="91"/>
    </location>
    <ligand>
        <name>Mg(2+)</name>
        <dbReference type="ChEBI" id="CHEBI:18420"/>
        <label>1</label>
    </ligand>
</feature>
<keyword evidence="4" id="KW-0997">Cell inner membrane</keyword>
<accession>A0A5C7FQV5</accession>
<dbReference type="PANTHER" id="PTHR43028:SF5">
    <property type="entry name" value="3'(2'),5'-BISPHOSPHATE NUCLEOTIDASE 1"/>
    <property type="match status" value="1"/>
</dbReference>
<feature type="binding site" evidence="10">
    <location>
        <position position="218"/>
    </location>
    <ligand>
        <name>Mg(2+)</name>
        <dbReference type="ChEBI" id="CHEBI:18420"/>
        <label>1</label>
        <note>catalytic</note>
    </ligand>
</feature>
<dbReference type="Pfam" id="PF00459">
    <property type="entry name" value="Inositol_P"/>
    <property type="match status" value="1"/>
</dbReference>
<dbReference type="GO" id="GO:0046854">
    <property type="term" value="P:phosphatidylinositol phosphate biosynthetic process"/>
    <property type="evidence" value="ECO:0007669"/>
    <property type="project" value="InterPro"/>
</dbReference>
<dbReference type="HAMAP" id="MF_02095">
    <property type="entry name" value="CysQ"/>
    <property type="match status" value="1"/>
</dbReference>
<evidence type="ECO:0000256" key="4">
    <source>
        <dbReference type="ARBA" id="ARBA00022519"/>
    </source>
</evidence>
<dbReference type="PROSITE" id="PS00630">
    <property type="entry name" value="IMP_2"/>
    <property type="match status" value="1"/>
</dbReference>
<sequence length="267" mass="29118">MTDYLKLAAEVGEIARKAGAAIMAIYETEDFGVEMKSDDSPLTKADKAANDVIVAGLEALEFQAPIVSEEGKELSYATRSQFTRHWLVDPLDGTKEFIKRNGDFTVNIALIEAGKAILGVVYTPVANELFYSAPGQGAFEVLTEGGEPKKIQAASFTLQDSNLRIVASASHLNQATKDFMDKFDQPQIVQRGSSLKIMELARGNAHLYPRLAPTMEWDTAAAHAILLEAGGKMVDDGTGKEMRYNKENLLNPHFIGYGAVQEELLSC</sequence>
<comment type="caution">
    <text evidence="11">The sequence shown here is derived from an EMBL/GenBank/DDBJ whole genome shotgun (WGS) entry which is preliminary data.</text>
</comment>
<keyword evidence="6 9" id="KW-0378">Hydrolase</keyword>
<reference evidence="11 12" key="1">
    <citation type="submission" date="2019-08" db="EMBL/GenBank/DDBJ databases">
        <title>Lewinella sp. strain SSH13 Genome sequencing and assembly.</title>
        <authorList>
            <person name="Kim I."/>
        </authorList>
    </citation>
    <scope>NUCLEOTIDE SEQUENCE [LARGE SCALE GENOMIC DNA]</scope>
    <source>
        <strain evidence="11 12">SSH13</strain>
    </source>
</reference>
<feature type="binding site" evidence="10">
    <location>
        <position position="91"/>
    </location>
    <ligand>
        <name>Mg(2+)</name>
        <dbReference type="ChEBI" id="CHEBI:18420"/>
        <label>1</label>
        <note>catalytic</note>
    </ligand>
</feature>
<comment type="cofactor">
    <cofactor evidence="9 10">
        <name>Mg(2+)</name>
        <dbReference type="ChEBI" id="CHEBI:18420"/>
    </cofactor>
</comment>
<feature type="binding site" evidence="9">
    <location>
        <position position="69"/>
    </location>
    <ligand>
        <name>substrate</name>
    </ligand>
</feature>
<comment type="function">
    <text evidence="9">Converts adenosine-3',5'-bisphosphate (PAP) to AMP.</text>
</comment>
<evidence type="ECO:0000256" key="6">
    <source>
        <dbReference type="ARBA" id="ARBA00022801"/>
    </source>
</evidence>
<feature type="binding site" evidence="10">
    <location>
        <position position="92"/>
    </location>
    <ligand>
        <name>Mg(2+)</name>
        <dbReference type="ChEBI" id="CHEBI:18420"/>
        <label>1</label>
        <note>catalytic</note>
    </ligand>
</feature>
<feature type="binding site" evidence="9">
    <location>
        <position position="69"/>
    </location>
    <ligand>
        <name>Mg(2+)</name>
        <dbReference type="ChEBI" id="CHEBI:18420"/>
        <label>1</label>
    </ligand>
</feature>
<keyword evidence="5 9" id="KW-0479">Metal-binding</keyword>
<dbReference type="PROSITE" id="PS00629">
    <property type="entry name" value="IMP_1"/>
    <property type="match status" value="1"/>
</dbReference>
<dbReference type="SUPFAM" id="SSF56655">
    <property type="entry name" value="Carbohydrate phosphatase"/>
    <property type="match status" value="1"/>
</dbReference>
<dbReference type="RefSeq" id="WP_147931236.1">
    <property type="nucleotide sequence ID" value="NZ_VOXD01000019.1"/>
</dbReference>
<evidence type="ECO:0000256" key="10">
    <source>
        <dbReference type="PIRSR" id="PIRSR600760-2"/>
    </source>
</evidence>
<evidence type="ECO:0000256" key="1">
    <source>
        <dbReference type="ARBA" id="ARBA00001625"/>
    </source>
</evidence>
<dbReference type="OrthoDB" id="9772456at2"/>
<feature type="binding site" evidence="9">
    <location>
        <position position="218"/>
    </location>
    <ligand>
        <name>substrate</name>
    </ligand>
</feature>
<dbReference type="GO" id="GO:0005886">
    <property type="term" value="C:plasma membrane"/>
    <property type="evidence" value="ECO:0007669"/>
    <property type="project" value="UniProtKB-SubCell"/>
</dbReference>
<dbReference type="NCBIfam" id="TIGR01331">
    <property type="entry name" value="bisphos_cysQ"/>
    <property type="match status" value="1"/>
</dbReference>
<dbReference type="GO" id="GO:0000287">
    <property type="term" value="F:magnesium ion binding"/>
    <property type="evidence" value="ECO:0007669"/>
    <property type="project" value="UniProtKB-UniRule"/>
</dbReference>
<dbReference type="InterPro" id="IPR020550">
    <property type="entry name" value="Inositol_monophosphatase_CS"/>
</dbReference>
<dbReference type="EMBL" id="VOXD01000019">
    <property type="protein sequence ID" value="TXF88819.1"/>
    <property type="molecule type" value="Genomic_DNA"/>
</dbReference>
<feature type="binding site" evidence="9">
    <location>
        <position position="89"/>
    </location>
    <ligand>
        <name>Mg(2+)</name>
        <dbReference type="ChEBI" id="CHEBI:18420"/>
        <label>1</label>
    </ligand>
</feature>
<dbReference type="AlphaFoldDB" id="A0A5C7FQV5"/>
<dbReference type="GO" id="GO:0008441">
    <property type="term" value="F:3'(2'),5'-bisphosphate nucleotidase activity"/>
    <property type="evidence" value="ECO:0007669"/>
    <property type="project" value="UniProtKB-UniRule"/>
</dbReference>
<organism evidence="11 12">
    <name type="scientific">Neolewinella aurantiaca</name>
    <dbReference type="NCBI Taxonomy" id="2602767"/>
    <lineage>
        <taxon>Bacteria</taxon>
        <taxon>Pseudomonadati</taxon>
        <taxon>Bacteroidota</taxon>
        <taxon>Saprospiria</taxon>
        <taxon>Saprospirales</taxon>
        <taxon>Lewinellaceae</taxon>
        <taxon>Neolewinella</taxon>
    </lineage>
</organism>
<feature type="binding site" evidence="9">
    <location>
        <begin position="91"/>
        <end position="94"/>
    </location>
    <ligand>
        <name>substrate</name>
    </ligand>
</feature>
<evidence type="ECO:0000256" key="9">
    <source>
        <dbReference type="HAMAP-Rule" id="MF_02095"/>
    </source>
</evidence>
<proteinExistence type="inferred from homology"/>